<evidence type="ECO:0000313" key="2">
    <source>
        <dbReference type="WBParaSite" id="nRc.2.0.1.t40621-RA"/>
    </source>
</evidence>
<reference evidence="2" key="1">
    <citation type="submission" date="2022-11" db="UniProtKB">
        <authorList>
            <consortium name="WormBaseParasite"/>
        </authorList>
    </citation>
    <scope>IDENTIFICATION</scope>
</reference>
<sequence length="98" mass="11255">MGNIIKTFTQAATLKFREEKQKELPAKTASSQIKTIGRQTFQNFGVKIHTRHCLSSGLKETDSPEKINMFPDYFHNISLSLKIHALLYLCLDKPLYIQ</sequence>
<accession>A0A915KPA6</accession>
<protein>
    <submittedName>
        <fullName evidence="2">Uncharacterized protein</fullName>
    </submittedName>
</protein>
<keyword evidence="1" id="KW-1185">Reference proteome</keyword>
<dbReference type="AlphaFoldDB" id="A0A915KPA6"/>
<dbReference type="Proteomes" id="UP000887565">
    <property type="component" value="Unplaced"/>
</dbReference>
<organism evidence="1 2">
    <name type="scientific">Romanomermis culicivorax</name>
    <name type="common">Nematode worm</name>
    <dbReference type="NCBI Taxonomy" id="13658"/>
    <lineage>
        <taxon>Eukaryota</taxon>
        <taxon>Metazoa</taxon>
        <taxon>Ecdysozoa</taxon>
        <taxon>Nematoda</taxon>
        <taxon>Enoplea</taxon>
        <taxon>Dorylaimia</taxon>
        <taxon>Mermithida</taxon>
        <taxon>Mermithoidea</taxon>
        <taxon>Mermithidae</taxon>
        <taxon>Romanomermis</taxon>
    </lineage>
</organism>
<dbReference type="WBParaSite" id="nRc.2.0.1.t40621-RA">
    <property type="protein sequence ID" value="nRc.2.0.1.t40621-RA"/>
    <property type="gene ID" value="nRc.2.0.1.g40621"/>
</dbReference>
<proteinExistence type="predicted"/>
<name>A0A915KPA6_ROMCU</name>
<evidence type="ECO:0000313" key="1">
    <source>
        <dbReference type="Proteomes" id="UP000887565"/>
    </source>
</evidence>